<evidence type="ECO:0000256" key="1">
    <source>
        <dbReference type="ARBA" id="ARBA00000654"/>
    </source>
</evidence>
<dbReference type="Pfam" id="PF01081">
    <property type="entry name" value="Aldolase"/>
    <property type="match status" value="1"/>
</dbReference>
<keyword evidence="6 8" id="KW-0456">Lyase</keyword>
<dbReference type="PANTHER" id="PTHR30246:SF1">
    <property type="entry name" value="2-DEHYDRO-3-DEOXY-6-PHOSPHOGALACTONATE ALDOLASE-RELATED"/>
    <property type="match status" value="1"/>
</dbReference>
<dbReference type="Gene3D" id="3.20.20.70">
    <property type="entry name" value="Aldolase class I"/>
    <property type="match status" value="1"/>
</dbReference>
<dbReference type="PROSITE" id="PS00159">
    <property type="entry name" value="ALDOLASE_KDPG_KHG_1"/>
    <property type="match status" value="1"/>
</dbReference>
<dbReference type="STRING" id="377629.TERTU_0896"/>
<comment type="similarity">
    <text evidence="3">Belongs to the KHG/KDPG aldolase family.</text>
</comment>
<dbReference type="RefSeq" id="WP_015820130.1">
    <property type="nucleotide sequence ID" value="NC_012997.1"/>
</dbReference>
<dbReference type="eggNOG" id="COG0800">
    <property type="taxonomic scope" value="Bacteria"/>
</dbReference>
<comment type="subunit">
    <text evidence="4">Homotrimer.</text>
</comment>
<name>C5BQ50_TERTT</name>
<evidence type="ECO:0000256" key="3">
    <source>
        <dbReference type="ARBA" id="ARBA00006906"/>
    </source>
</evidence>
<reference evidence="8 9" key="1">
    <citation type="journal article" date="2009" name="PLoS ONE">
        <title>The complete genome of Teredinibacter turnerae T7901: an intracellular endosymbiont of marine wood-boring bivalves (shipworms).</title>
        <authorList>
            <person name="Yang J.C."/>
            <person name="Madupu R."/>
            <person name="Durkin A.S."/>
            <person name="Ekborg N.A."/>
            <person name="Pedamallu C.S."/>
            <person name="Hostetler J.B."/>
            <person name="Radune D."/>
            <person name="Toms B.S."/>
            <person name="Henrissat B."/>
            <person name="Coutinho P.M."/>
            <person name="Schwarz S."/>
            <person name="Field L."/>
            <person name="Trindade-Silva A.E."/>
            <person name="Soares C.A.G."/>
            <person name="Elshahawi S."/>
            <person name="Hanora A."/>
            <person name="Schmidt E.W."/>
            <person name="Haygood M.G."/>
            <person name="Posfai J."/>
            <person name="Benner J."/>
            <person name="Madinger C."/>
            <person name="Nove J."/>
            <person name="Anton B."/>
            <person name="Chaudhary K."/>
            <person name="Foster J."/>
            <person name="Holman A."/>
            <person name="Kumar S."/>
            <person name="Lessard P.A."/>
            <person name="Luyten Y.A."/>
            <person name="Slatko B."/>
            <person name="Wood N."/>
            <person name="Wu B."/>
            <person name="Teplitski M."/>
            <person name="Mougous J.D."/>
            <person name="Ward N."/>
            <person name="Eisen J.A."/>
            <person name="Badger J.H."/>
            <person name="Distel D.L."/>
        </authorList>
    </citation>
    <scope>NUCLEOTIDE SEQUENCE [LARGE SCALE GENOMIC DNA]</scope>
    <source>
        <strain evidence="9">ATCC 39867 / T7901</strain>
    </source>
</reference>
<keyword evidence="7" id="KW-0119">Carbohydrate metabolism</keyword>
<dbReference type="GO" id="GO:0008675">
    <property type="term" value="F:2-dehydro-3-deoxy-phosphogluconate aldolase activity"/>
    <property type="evidence" value="ECO:0007669"/>
    <property type="project" value="UniProtKB-EC"/>
</dbReference>
<evidence type="ECO:0000256" key="6">
    <source>
        <dbReference type="ARBA" id="ARBA00023239"/>
    </source>
</evidence>
<dbReference type="CDD" id="cd00452">
    <property type="entry name" value="KDPG_aldolase"/>
    <property type="match status" value="1"/>
</dbReference>
<dbReference type="EC" id="4.1.2.14" evidence="5"/>
<keyword evidence="9" id="KW-1185">Reference proteome</keyword>
<protein>
    <recommendedName>
        <fullName evidence="5">2-dehydro-3-deoxy-phosphogluconate aldolase</fullName>
        <ecNumber evidence="5">4.1.2.14</ecNumber>
    </recommendedName>
</protein>
<evidence type="ECO:0000256" key="5">
    <source>
        <dbReference type="ARBA" id="ARBA00013063"/>
    </source>
</evidence>
<comment type="catalytic activity">
    <reaction evidence="1">
        <text>2-dehydro-3-deoxy-6-phospho-D-gluconate = D-glyceraldehyde 3-phosphate + pyruvate</text>
        <dbReference type="Rhea" id="RHEA:17089"/>
        <dbReference type="ChEBI" id="CHEBI:15361"/>
        <dbReference type="ChEBI" id="CHEBI:57569"/>
        <dbReference type="ChEBI" id="CHEBI:59776"/>
        <dbReference type="EC" id="4.1.2.14"/>
    </reaction>
</comment>
<dbReference type="KEGG" id="ttu:TERTU_0896"/>
<dbReference type="AlphaFoldDB" id="C5BQ50"/>
<evidence type="ECO:0000256" key="2">
    <source>
        <dbReference type="ARBA" id="ARBA00004736"/>
    </source>
</evidence>
<dbReference type="SUPFAM" id="SSF51569">
    <property type="entry name" value="Aldolase"/>
    <property type="match status" value="1"/>
</dbReference>
<evidence type="ECO:0000256" key="4">
    <source>
        <dbReference type="ARBA" id="ARBA00011233"/>
    </source>
</evidence>
<accession>C5BQ50</accession>
<proteinExistence type="inferred from homology"/>
<evidence type="ECO:0000313" key="8">
    <source>
        <dbReference type="EMBL" id="ACR14015.1"/>
    </source>
</evidence>
<comment type="pathway">
    <text evidence="2">Carbohydrate acid metabolism; 2-dehydro-3-deoxy-D-gluconate degradation; D-glyceraldehyde 3-phosphate and pyruvate from 2-dehydro-3-deoxy-D-gluconate: step 2/2.</text>
</comment>
<dbReference type="InterPro" id="IPR031337">
    <property type="entry name" value="KDPG/KHG_AS_1"/>
</dbReference>
<dbReference type="HOGENOM" id="CLU_077795_1_1_6"/>
<evidence type="ECO:0000313" key="9">
    <source>
        <dbReference type="Proteomes" id="UP000009080"/>
    </source>
</evidence>
<dbReference type="PANTHER" id="PTHR30246">
    <property type="entry name" value="2-KETO-3-DEOXY-6-PHOSPHOGLUCONATE ALDOLASE"/>
    <property type="match status" value="1"/>
</dbReference>
<evidence type="ECO:0000256" key="7">
    <source>
        <dbReference type="ARBA" id="ARBA00023277"/>
    </source>
</evidence>
<dbReference type="Proteomes" id="UP000009080">
    <property type="component" value="Chromosome"/>
</dbReference>
<organism evidence="8 9">
    <name type="scientific">Teredinibacter turnerae (strain ATCC 39867 / T7901)</name>
    <dbReference type="NCBI Taxonomy" id="377629"/>
    <lineage>
        <taxon>Bacteria</taxon>
        <taxon>Pseudomonadati</taxon>
        <taxon>Pseudomonadota</taxon>
        <taxon>Gammaproteobacteria</taxon>
        <taxon>Cellvibrionales</taxon>
        <taxon>Cellvibrionaceae</taxon>
        <taxon>Teredinibacter</taxon>
    </lineage>
</organism>
<dbReference type="NCBIfam" id="NF004325">
    <property type="entry name" value="PRK05718.1"/>
    <property type="match status" value="1"/>
</dbReference>
<dbReference type="InterPro" id="IPR013785">
    <property type="entry name" value="Aldolase_TIM"/>
</dbReference>
<gene>
    <name evidence="8" type="ordered locus">TERTU_0896</name>
</gene>
<sequence length="209" mass="21896">MHAELEKIAQIKVVPVVAIDNADDAAPLAKALVAGGLPCAEVTFRTDAALESMKRMAELGTIQVGAGTVSKVEQVKAAVDAGATFMVSPGFNPKVVDYCVTNGIPIAPGITNPTDIEMALDFDLEVLKFFPAEAFGGVNTLKALSGPYGNIKFIPTGGIGANNLLDYLSFPKVIACGGSWMVKGELIKANNFAEIERLTKEAVELANSL</sequence>
<dbReference type="InterPro" id="IPR000887">
    <property type="entry name" value="Aldlse_KDPG_KHG"/>
</dbReference>
<dbReference type="EMBL" id="CP001614">
    <property type="protein sequence ID" value="ACR14015.1"/>
    <property type="molecule type" value="Genomic_DNA"/>
</dbReference>
<dbReference type="NCBIfam" id="TIGR01182">
    <property type="entry name" value="eda"/>
    <property type="match status" value="1"/>
</dbReference>
<dbReference type="OrthoDB" id="9805177at2"/>